<comment type="caution">
    <text evidence="2">The sequence shown here is derived from an EMBL/GenBank/DDBJ whole genome shotgun (WGS) entry which is preliminary data.</text>
</comment>
<organism evidence="2 3">
    <name type="scientific">Corynebacterium meitnerae</name>
    <dbReference type="NCBI Taxonomy" id="2913498"/>
    <lineage>
        <taxon>Bacteria</taxon>
        <taxon>Bacillati</taxon>
        <taxon>Actinomycetota</taxon>
        <taxon>Actinomycetes</taxon>
        <taxon>Mycobacteriales</taxon>
        <taxon>Corynebacteriaceae</taxon>
        <taxon>Corynebacterium</taxon>
    </lineage>
</organism>
<protein>
    <submittedName>
        <fullName evidence="2">DUF3093 domain-containing protein</fullName>
    </submittedName>
</protein>
<feature type="transmembrane region" description="Helical" evidence="1">
    <location>
        <begin position="33"/>
        <end position="50"/>
    </location>
</feature>
<keyword evidence="1" id="KW-0812">Transmembrane</keyword>
<dbReference type="InterPro" id="IPR021443">
    <property type="entry name" value="DUF3093"/>
</dbReference>
<evidence type="ECO:0000313" key="2">
    <source>
        <dbReference type="EMBL" id="MCZ9294479.1"/>
    </source>
</evidence>
<dbReference type="EMBL" id="JAKMUS010000013">
    <property type="protein sequence ID" value="MCZ9294479.1"/>
    <property type="molecule type" value="Genomic_DNA"/>
</dbReference>
<keyword evidence="3" id="KW-1185">Reference proteome</keyword>
<evidence type="ECO:0000256" key="1">
    <source>
        <dbReference type="SAM" id="Phobius"/>
    </source>
</evidence>
<evidence type="ECO:0000313" key="3">
    <source>
        <dbReference type="Proteomes" id="UP001146468"/>
    </source>
</evidence>
<keyword evidence="1" id="KW-0472">Membrane</keyword>
<accession>A0A9X3LVE4</accession>
<reference evidence="2" key="1">
    <citation type="submission" date="2022-02" db="EMBL/GenBank/DDBJ databases">
        <title>Corynebacterium sp. from urogenital microbiome.</title>
        <authorList>
            <person name="Cappelli E.A."/>
            <person name="Ribeiro T.G."/>
            <person name="Peixe L."/>
        </authorList>
    </citation>
    <scope>NUCLEOTIDE SEQUENCE</scope>
    <source>
        <strain evidence="2">C8Ua_172</strain>
    </source>
</reference>
<keyword evidence="1" id="KW-1133">Transmembrane helix</keyword>
<dbReference type="RefSeq" id="WP_269965900.1">
    <property type="nucleotide sequence ID" value="NZ_JAKMUS010000013.1"/>
</dbReference>
<sequence length="183" mass="20135">MTKNNEIANAPTAPSPTANASTVLYSERQWVPVWWWIPAAAFAALMGFQMGHNRSTVYFVVTFVVVGALLAWYLTYLSSTVVKVEQDADGTRWLVVGDANLPDTVVSRSLAVPKTAKQNALGRQLDPAAYLVHHAWVKELALFVLDDPEDPTPYWLISTKNPEALLRAFVPEQADAAVEPLGK</sequence>
<feature type="transmembrane region" description="Helical" evidence="1">
    <location>
        <begin position="57"/>
        <end position="76"/>
    </location>
</feature>
<gene>
    <name evidence="2" type="ORF">L8U60_08280</name>
</gene>
<dbReference type="Pfam" id="PF11292">
    <property type="entry name" value="DUF3093"/>
    <property type="match status" value="1"/>
</dbReference>
<dbReference type="Proteomes" id="UP001146468">
    <property type="component" value="Unassembled WGS sequence"/>
</dbReference>
<name>A0A9X3LVE4_9CORY</name>
<dbReference type="AlphaFoldDB" id="A0A9X3LVE4"/>
<proteinExistence type="predicted"/>